<feature type="transmembrane region" description="Helical" evidence="1">
    <location>
        <begin position="113"/>
        <end position="134"/>
    </location>
</feature>
<evidence type="ECO:0000256" key="1">
    <source>
        <dbReference type="SAM" id="Phobius"/>
    </source>
</evidence>
<feature type="transmembrane region" description="Helical" evidence="1">
    <location>
        <begin position="6"/>
        <end position="29"/>
    </location>
</feature>
<comment type="caution">
    <text evidence="3">The sequence shown here is derived from an EMBL/GenBank/DDBJ whole genome shotgun (WGS) entry which is preliminary data.</text>
</comment>
<gene>
    <name evidence="3" type="ORF">E6K78_04780</name>
</gene>
<feature type="transmembrane region" description="Helical" evidence="1">
    <location>
        <begin position="86"/>
        <end position="107"/>
    </location>
</feature>
<evidence type="ECO:0000313" key="3">
    <source>
        <dbReference type="EMBL" id="TMQ67420.1"/>
    </source>
</evidence>
<dbReference type="EMBL" id="VBOY01000039">
    <property type="protein sequence ID" value="TMQ67420.1"/>
    <property type="molecule type" value="Genomic_DNA"/>
</dbReference>
<reference evidence="3 4" key="1">
    <citation type="journal article" date="2019" name="Nat. Microbiol.">
        <title>Mediterranean grassland soil C-N compound turnover is dependent on rainfall and depth, and is mediated by genomically divergent microorganisms.</title>
        <authorList>
            <person name="Diamond S."/>
            <person name="Andeer P.F."/>
            <person name="Li Z."/>
            <person name="Crits-Christoph A."/>
            <person name="Burstein D."/>
            <person name="Anantharaman K."/>
            <person name="Lane K.R."/>
            <person name="Thomas B.C."/>
            <person name="Pan C."/>
            <person name="Northen T.R."/>
            <person name="Banfield J.F."/>
        </authorList>
    </citation>
    <scope>NUCLEOTIDE SEQUENCE [LARGE SCALE GENOMIC DNA]</scope>
    <source>
        <strain evidence="3">WS_8</strain>
    </source>
</reference>
<keyword evidence="1" id="KW-0472">Membrane</keyword>
<dbReference type="Proteomes" id="UP000316609">
    <property type="component" value="Unassembled WGS sequence"/>
</dbReference>
<evidence type="ECO:0000313" key="4">
    <source>
        <dbReference type="Proteomes" id="UP000316609"/>
    </source>
</evidence>
<dbReference type="InterPro" id="IPR046216">
    <property type="entry name" value="DUF6249"/>
</dbReference>
<sequence length="142" mass="14943">MFDSESFVPFLVFSIPIIAIVGGITVAVVKAIGRQRLVELAQQERIAAIQRGVDPSKLPPLPMDDDDMSVLGLSGPERDRRRAQGLLIGGIVTLSVGIGVGVFLSLVERSENVWAVGIIPGAVGVALLLSAWIVSPKGGSMQ</sequence>
<name>A0A538TUX2_UNCEI</name>
<feature type="non-terminal residue" evidence="3">
    <location>
        <position position="142"/>
    </location>
</feature>
<dbReference type="Pfam" id="PF19762">
    <property type="entry name" value="DUF6249"/>
    <property type="match status" value="1"/>
</dbReference>
<proteinExistence type="predicted"/>
<organism evidence="3 4">
    <name type="scientific">Eiseniibacteriota bacterium</name>
    <dbReference type="NCBI Taxonomy" id="2212470"/>
    <lineage>
        <taxon>Bacteria</taxon>
        <taxon>Candidatus Eiseniibacteriota</taxon>
    </lineage>
</organism>
<feature type="domain" description="DUF6249" evidence="2">
    <location>
        <begin position="17"/>
        <end position="133"/>
    </location>
</feature>
<accession>A0A538TUX2</accession>
<keyword evidence="1" id="KW-1133">Transmembrane helix</keyword>
<keyword evidence="1" id="KW-0812">Transmembrane</keyword>
<protein>
    <recommendedName>
        <fullName evidence="2">DUF6249 domain-containing protein</fullName>
    </recommendedName>
</protein>
<dbReference type="AlphaFoldDB" id="A0A538TUX2"/>
<evidence type="ECO:0000259" key="2">
    <source>
        <dbReference type="Pfam" id="PF19762"/>
    </source>
</evidence>